<gene>
    <name evidence="2" type="ORF">ALTATR162_LOCUS3836</name>
</gene>
<dbReference type="PANTHER" id="PTHR30344:SF4">
    <property type="entry name" value="CYCLASE, PUTATIVE (AFU_ORTHOLOGUE AFUA_6G11580)-RELATED"/>
    <property type="match status" value="1"/>
</dbReference>
<feature type="chain" id="PRO_5035153171" evidence="1">
    <location>
        <begin position="18"/>
        <end position="401"/>
    </location>
</feature>
<evidence type="ECO:0000256" key="1">
    <source>
        <dbReference type="SAM" id="SignalP"/>
    </source>
</evidence>
<keyword evidence="1" id="KW-0732">Signal</keyword>
<dbReference type="GeneID" id="67015436"/>
<sequence length="401" mass="43226">MFAFLAVVLYAPTCTHALLHHLAVGTTNGQALYSLEMDDESRKVYTIQARDAGGPSPSLVLDRSKQHLFSSRPQDGTLTRHSIAPTYELISEGTMEIPSSCNTTSFGSLKLSSSTQNTAIWGTASTGTCSIVFGLSPDGYDTLRSQEIAGDVHSIAWSPSGRNLHALDSRTSQQLSTSISNFRISDDPTLQDVVGVDVLINVTDASQIVAHPTETLMYIVTKDTNELVVLSLAGDTLLNTSTVLVRYRLLPSSLDATEFHTSSLAISASKSTLWTLSQSSRQAIITSFNLNVTTGEVINVAARASWQGFGEGQLTAAPFNDGDVVAVANSPTGYVTLLGLDQSTLDTVHVAEDRGIHDYLHPMAVDKNRREDLHMAASKIRSYGRALIDDYVTLGDSIWID</sequence>
<dbReference type="InterPro" id="IPR011044">
    <property type="entry name" value="Quino_amine_DH_bsu"/>
</dbReference>
<comment type="caution">
    <text evidence="2">The sequence shown here is derived from an EMBL/GenBank/DDBJ whole genome shotgun (WGS) entry which is preliminary data.</text>
</comment>
<evidence type="ECO:0000313" key="3">
    <source>
        <dbReference type="Proteomes" id="UP000676310"/>
    </source>
</evidence>
<name>A0A8J2N4B3_9PLEO</name>
<keyword evidence="3" id="KW-1185">Reference proteome</keyword>
<dbReference type="InterPro" id="IPR050282">
    <property type="entry name" value="Cycloisomerase_2"/>
</dbReference>
<dbReference type="AlphaFoldDB" id="A0A8J2N4B3"/>
<proteinExistence type="predicted"/>
<accession>A0A8J2N4B3</accession>
<dbReference type="OrthoDB" id="1715191at2759"/>
<evidence type="ECO:0000313" key="2">
    <source>
        <dbReference type="EMBL" id="CAG5155790.1"/>
    </source>
</evidence>
<organism evidence="2 3">
    <name type="scientific">Alternaria atra</name>
    <dbReference type="NCBI Taxonomy" id="119953"/>
    <lineage>
        <taxon>Eukaryota</taxon>
        <taxon>Fungi</taxon>
        <taxon>Dikarya</taxon>
        <taxon>Ascomycota</taxon>
        <taxon>Pezizomycotina</taxon>
        <taxon>Dothideomycetes</taxon>
        <taxon>Pleosporomycetidae</taxon>
        <taxon>Pleosporales</taxon>
        <taxon>Pleosporineae</taxon>
        <taxon>Pleosporaceae</taxon>
        <taxon>Alternaria</taxon>
        <taxon>Alternaria sect. Ulocladioides</taxon>
    </lineage>
</organism>
<dbReference type="InterPro" id="IPR015943">
    <property type="entry name" value="WD40/YVTN_repeat-like_dom_sf"/>
</dbReference>
<dbReference type="EMBL" id="CAJRGZ010000017">
    <property type="protein sequence ID" value="CAG5155790.1"/>
    <property type="molecule type" value="Genomic_DNA"/>
</dbReference>
<dbReference type="Proteomes" id="UP000676310">
    <property type="component" value="Unassembled WGS sequence"/>
</dbReference>
<dbReference type="RefSeq" id="XP_043167379.1">
    <property type="nucleotide sequence ID" value="XM_043311444.1"/>
</dbReference>
<dbReference type="SUPFAM" id="SSF50969">
    <property type="entry name" value="YVTN repeat-like/Quinoprotein amine dehydrogenase"/>
    <property type="match status" value="1"/>
</dbReference>
<dbReference type="GO" id="GO:0017057">
    <property type="term" value="F:6-phosphogluconolactonase activity"/>
    <property type="evidence" value="ECO:0007669"/>
    <property type="project" value="TreeGrafter"/>
</dbReference>
<reference evidence="2" key="1">
    <citation type="submission" date="2021-05" db="EMBL/GenBank/DDBJ databases">
        <authorList>
            <person name="Stam R."/>
        </authorList>
    </citation>
    <scope>NUCLEOTIDE SEQUENCE</scope>
    <source>
        <strain evidence="2">CS162</strain>
    </source>
</reference>
<protein>
    <submittedName>
        <fullName evidence="2">Uncharacterized protein</fullName>
    </submittedName>
</protein>
<feature type="signal peptide" evidence="1">
    <location>
        <begin position="1"/>
        <end position="17"/>
    </location>
</feature>
<dbReference type="PANTHER" id="PTHR30344">
    <property type="entry name" value="6-PHOSPHOGLUCONOLACTONASE-RELATED"/>
    <property type="match status" value="1"/>
</dbReference>
<dbReference type="Gene3D" id="2.130.10.10">
    <property type="entry name" value="YVTN repeat-like/Quinoprotein amine dehydrogenase"/>
    <property type="match status" value="1"/>
</dbReference>